<dbReference type="Pfam" id="PF12915">
    <property type="entry name" value="DUF3833"/>
    <property type="match status" value="1"/>
</dbReference>
<dbReference type="PROSITE" id="PS51257">
    <property type="entry name" value="PROKAR_LIPOPROTEIN"/>
    <property type="match status" value="1"/>
</dbReference>
<name>A0ABV7FL32_9ALTE</name>
<dbReference type="Proteomes" id="UP001595478">
    <property type="component" value="Unassembled WGS sequence"/>
</dbReference>
<evidence type="ECO:0000313" key="2">
    <source>
        <dbReference type="Proteomes" id="UP001595478"/>
    </source>
</evidence>
<accession>A0ABV7FL32</accession>
<evidence type="ECO:0000313" key="1">
    <source>
        <dbReference type="EMBL" id="MFC3121019.1"/>
    </source>
</evidence>
<gene>
    <name evidence="1" type="ORF">ACFOHL_05270</name>
</gene>
<dbReference type="InterPro" id="IPR024409">
    <property type="entry name" value="DUF3833"/>
</dbReference>
<reference evidence="2" key="1">
    <citation type="journal article" date="2019" name="Int. J. Syst. Evol. Microbiol.">
        <title>The Global Catalogue of Microorganisms (GCM) 10K type strain sequencing project: providing services to taxonomists for standard genome sequencing and annotation.</title>
        <authorList>
            <consortium name="The Broad Institute Genomics Platform"/>
            <consortium name="The Broad Institute Genome Sequencing Center for Infectious Disease"/>
            <person name="Wu L."/>
            <person name="Ma J."/>
        </authorList>
    </citation>
    <scope>NUCLEOTIDE SEQUENCE [LARGE SCALE GENOMIC DNA]</scope>
    <source>
        <strain evidence="2">KCTC 52473</strain>
    </source>
</reference>
<proteinExistence type="predicted"/>
<comment type="caution">
    <text evidence="1">The sequence shown here is derived from an EMBL/GenBank/DDBJ whole genome shotgun (WGS) entry which is preliminary data.</text>
</comment>
<organism evidence="1 2">
    <name type="scientific">Agaribacter flavus</name>
    <dbReference type="NCBI Taxonomy" id="1902781"/>
    <lineage>
        <taxon>Bacteria</taxon>
        <taxon>Pseudomonadati</taxon>
        <taxon>Pseudomonadota</taxon>
        <taxon>Gammaproteobacteria</taxon>
        <taxon>Alteromonadales</taxon>
        <taxon>Alteromonadaceae</taxon>
        <taxon>Agaribacter</taxon>
    </lineage>
</organism>
<protein>
    <submittedName>
        <fullName evidence="1">DUF3833 domain-containing protein</fullName>
    </submittedName>
</protein>
<dbReference type="EMBL" id="JBHRSW010000006">
    <property type="protein sequence ID" value="MFC3121019.1"/>
    <property type="molecule type" value="Genomic_DNA"/>
</dbReference>
<dbReference type="RefSeq" id="WP_376919156.1">
    <property type="nucleotide sequence ID" value="NZ_JBHRSW010000006.1"/>
</dbReference>
<sequence length="187" mass="20936">MITQPKKSTMSLVRAVLLGITMLTLTACSISIEGESYEDISPKFDLASFFTGEVKAWGIVQNRSGELVQRFTVSIVGDKQDDKLILDEVFEYGFGDGPKTRVWTIQRNADGTFSGSAGDIAGSAKGISYGNAFNFAYEMDLQVNDTTYRVNFDDWFWAFDDSTIMNRSYIKKFGIVMAEVTIFMQKQ</sequence>
<keyword evidence="2" id="KW-1185">Reference proteome</keyword>